<organism evidence="2 4">
    <name type="scientific">Arcobacter defluvii</name>
    <dbReference type="NCBI Taxonomy" id="873191"/>
    <lineage>
        <taxon>Bacteria</taxon>
        <taxon>Pseudomonadati</taxon>
        <taxon>Campylobacterota</taxon>
        <taxon>Epsilonproteobacteria</taxon>
        <taxon>Campylobacterales</taxon>
        <taxon>Arcobacteraceae</taxon>
        <taxon>Arcobacter</taxon>
    </lineage>
</organism>
<evidence type="ECO:0000313" key="3">
    <source>
        <dbReference type="EMBL" id="QKF77858.1"/>
    </source>
</evidence>
<evidence type="ECO:0000313" key="4">
    <source>
        <dbReference type="Proteomes" id="UP000503313"/>
    </source>
</evidence>
<keyword evidence="1" id="KW-0732">Signal</keyword>
<dbReference type="KEGG" id="adz:ADFLV_1840"/>
<protein>
    <submittedName>
        <fullName evidence="2">Uncharacterized protein</fullName>
    </submittedName>
</protein>
<proteinExistence type="predicted"/>
<feature type="chain" id="PRO_5044706316" evidence="1">
    <location>
        <begin position="19"/>
        <end position="55"/>
    </location>
</feature>
<keyword evidence="4" id="KW-1185">Reference proteome</keyword>
<dbReference type="Proteomes" id="UP000503313">
    <property type="component" value="Chromosome"/>
</dbReference>
<dbReference type="KEGG" id="adz:ADFLV_1266"/>
<sequence>MKYLIFCFLIFLFTGCAATTNTAQIVEENNKKLFDSNNWKPINKNPLIENEKVIK</sequence>
<reference evidence="2 4" key="1">
    <citation type="submission" date="2020-05" db="EMBL/GenBank/DDBJ databases">
        <title>Complete genome sequencing of Campylobacter and Arcobacter type strains.</title>
        <authorList>
            <person name="Miller W.G."/>
            <person name="Yee E."/>
        </authorList>
    </citation>
    <scope>NUCLEOTIDE SEQUENCE [LARGE SCALE GENOMIC DNA]</scope>
    <source>
        <strain evidence="2 4">LMG 25694</strain>
    </source>
</reference>
<dbReference type="PROSITE" id="PS51257">
    <property type="entry name" value="PROKAR_LIPOPROTEIN"/>
    <property type="match status" value="1"/>
</dbReference>
<dbReference type="EMBL" id="CP053835">
    <property type="protein sequence ID" value="QKF77858.1"/>
    <property type="molecule type" value="Genomic_DNA"/>
</dbReference>
<accession>A0AAE7BEX7</accession>
<dbReference type="EMBL" id="CP053835">
    <property type="protein sequence ID" value="QKF77298.1"/>
    <property type="molecule type" value="Genomic_DNA"/>
</dbReference>
<dbReference type="RefSeq" id="WP_164968547.1">
    <property type="nucleotide sequence ID" value="NZ_CP053835.1"/>
</dbReference>
<feature type="signal peptide" evidence="1">
    <location>
        <begin position="1"/>
        <end position="18"/>
    </location>
</feature>
<name>A0AAE7BEX7_9BACT</name>
<evidence type="ECO:0000256" key="1">
    <source>
        <dbReference type="SAM" id="SignalP"/>
    </source>
</evidence>
<dbReference type="AlphaFoldDB" id="A0AAE7BEX7"/>
<evidence type="ECO:0000313" key="2">
    <source>
        <dbReference type="EMBL" id="QKF77298.1"/>
    </source>
</evidence>
<gene>
    <name evidence="2" type="ORF">ADFLV_1266</name>
    <name evidence="3" type="ORF">ADFLV_1840</name>
</gene>